<evidence type="ECO:0000313" key="1">
    <source>
        <dbReference type="EMBL" id="GAE45796.1"/>
    </source>
</evidence>
<comment type="caution">
    <text evidence="1">The sequence shown here is derived from an EMBL/GenBank/DDBJ whole genome shotgun (WGS) entry which is preliminary data.</text>
</comment>
<evidence type="ECO:0000313" key="2">
    <source>
        <dbReference type="Proteomes" id="UP000018949"/>
    </source>
</evidence>
<sequence length="75" mass="8461">MDDHEIIQKIVGFINDAIDWEGESPKVQKTGAIVIGEKTIKVLYGGEIELYFQSEIGLKLMKAEPEFFEMTGLNN</sequence>
<proteinExistence type="predicted"/>
<accession>W4RNA5</accession>
<organism evidence="1 2">
    <name type="scientific">Mesobacillus boroniphilus JCM 21738</name>
    <dbReference type="NCBI Taxonomy" id="1294265"/>
    <lineage>
        <taxon>Bacteria</taxon>
        <taxon>Bacillati</taxon>
        <taxon>Bacillota</taxon>
        <taxon>Bacilli</taxon>
        <taxon>Bacillales</taxon>
        <taxon>Bacillaceae</taxon>
        <taxon>Mesobacillus</taxon>
    </lineage>
</organism>
<gene>
    <name evidence="1" type="ORF">JCM21738_2641</name>
</gene>
<reference evidence="1 2" key="1">
    <citation type="submission" date="2013-12" db="EMBL/GenBank/DDBJ databases">
        <title>NBRP : Genome information of microbial organism related human and environment.</title>
        <authorList>
            <person name="Hattori M."/>
            <person name="Oshima K."/>
            <person name="Inaba H."/>
            <person name="Suda W."/>
            <person name="Sakamoto M."/>
            <person name="Iino T."/>
            <person name="Kitahara M."/>
            <person name="Oshida Y."/>
            <person name="Iida T."/>
            <person name="Kudo T."/>
            <person name="Itoh T."/>
            <person name="Ahmed I."/>
            <person name="Ohkuma M."/>
        </authorList>
    </citation>
    <scope>NUCLEOTIDE SEQUENCE [LARGE SCALE GENOMIC DNA]</scope>
    <source>
        <strain evidence="1 2">JCM 21738</strain>
    </source>
</reference>
<name>W4RNA5_9BACI</name>
<keyword evidence="2" id="KW-1185">Reference proteome</keyword>
<dbReference type="EMBL" id="BAUW01000029">
    <property type="protein sequence ID" value="GAE45796.1"/>
    <property type="molecule type" value="Genomic_DNA"/>
</dbReference>
<dbReference type="Proteomes" id="UP000018949">
    <property type="component" value="Unassembled WGS sequence"/>
</dbReference>
<dbReference type="AlphaFoldDB" id="W4RNA5"/>
<protein>
    <submittedName>
        <fullName evidence="1">Uncharacterized protein</fullName>
    </submittedName>
</protein>